<protein>
    <submittedName>
        <fullName evidence="1">Uncharacterized protein</fullName>
    </submittedName>
</protein>
<dbReference type="RefSeq" id="WP_079723506.1">
    <property type="nucleotide sequence ID" value="NZ_BMCL01000002.1"/>
</dbReference>
<reference evidence="1 2" key="1">
    <citation type="submission" date="2017-02" db="EMBL/GenBank/DDBJ databases">
        <authorList>
            <person name="Peterson S.W."/>
        </authorList>
    </citation>
    <scope>NUCLEOTIDE SEQUENCE [LARGE SCALE GENOMIC DNA]</scope>
    <source>
        <strain evidence="1 2">P15</strain>
    </source>
</reference>
<dbReference type="OrthoDB" id="6028417at2"/>
<organism evidence="1 2">
    <name type="scientific">Pseudoxanthomonas indica</name>
    <dbReference type="NCBI Taxonomy" id="428993"/>
    <lineage>
        <taxon>Bacteria</taxon>
        <taxon>Pseudomonadati</taxon>
        <taxon>Pseudomonadota</taxon>
        <taxon>Gammaproteobacteria</taxon>
        <taxon>Lysobacterales</taxon>
        <taxon>Lysobacteraceae</taxon>
        <taxon>Pseudoxanthomonas</taxon>
    </lineage>
</organism>
<proteinExistence type="predicted"/>
<dbReference type="Proteomes" id="UP000190341">
    <property type="component" value="Unassembled WGS sequence"/>
</dbReference>
<gene>
    <name evidence="1" type="ORF">SAMN06296058_1178</name>
</gene>
<evidence type="ECO:0000313" key="2">
    <source>
        <dbReference type="Proteomes" id="UP000190341"/>
    </source>
</evidence>
<keyword evidence="2" id="KW-1185">Reference proteome</keyword>
<name>A0A1T5JY59_9GAMM</name>
<dbReference type="AlphaFoldDB" id="A0A1T5JY59"/>
<dbReference type="STRING" id="428993.SAMN06296058_1178"/>
<sequence length="137" mass="15518">MALWLYFLISLLVVAALAVVNSQHQRVSDRWLQRTFDALQFDTAHGRQAGPDMQVVKQVTMEVSSHNHPLTAFWYCVGEGPSYFVAMAHYQRDGWMGGHYEWTIKSLDEARMRHALIDDKQALQATFGSADPGVLHA</sequence>
<accession>A0A1T5JY59</accession>
<evidence type="ECO:0000313" key="1">
    <source>
        <dbReference type="EMBL" id="SKC56209.1"/>
    </source>
</evidence>
<dbReference type="EMBL" id="FUZV01000001">
    <property type="protein sequence ID" value="SKC56209.1"/>
    <property type="molecule type" value="Genomic_DNA"/>
</dbReference>